<dbReference type="EnsemblMetazoa" id="AALFPA23_006971.R9221">
    <property type="protein sequence ID" value="AALFPA23_006971.P9221"/>
    <property type="gene ID" value="AALFPA23_006971"/>
</dbReference>
<dbReference type="InterPro" id="IPR001810">
    <property type="entry name" value="F-box_dom"/>
</dbReference>
<dbReference type="SUPFAM" id="SSF81383">
    <property type="entry name" value="F-box domain"/>
    <property type="match status" value="1"/>
</dbReference>
<dbReference type="PANTHER" id="PTHR31639">
    <property type="entry name" value="F-BOX PROTEIN-LIKE"/>
    <property type="match status" value="1"/>
</dbReference>
<dbReference type="Proteomes" id="UP000069940">
    <property type="component" value="Unassembled WGS sequence"/>
</dbReference>
<feature type="domain" description="F-box" evidence="1">
    <location>
        <begin position="11"/>
        <end position="55"/>
    </location>
</feature>
<evidence type="ECO:0000313" key="3">
    <source>
        <dbReference type="Proteomes" id="UP000069940"/>
    </source>
</evidence>
<dbReference type="InterPro" id="IPR036047">
    <property type="entry name" value="F-box-like_dom_sf"/>
</dbReference>
<accession>A0ABM1Y9B4</accession>
<dbReference type="InterPro" id="IPR032675">
    <property type="entry name" value="LRR_dom_sf"/>
</dbReference>
<protein>
    <recommendedName>
        <fullName evidence="1">F-box domain-containing protein</fullName>
    </recommendedName>
</protein>
<reference evidence="2" key="2">
    <citation type="submission" date="2025-05" db="UniProtKB">
        <authorList>
            <consortium name="EnsemblMetazoa"/>
        </authorList>
    </citation>
    <scope>IDENTIFICATION</scope>
    <source>
        <strain evidence="2">Foshan</strain>
    </source>
</reference>
<dbReference type="PANTHER" id="PTHR31639:SF100">
    <property type="entry name" value="OS07G0160500 PROTEIN"/>
    <property type="match status" value="1"/>
</dbReference>
<organism evidence="2 3">
    <name type="scientific">Aedes albopictus</name>
    <name type="common">Asian tiger mosquito</name>
    <name type="synonym">Stegomyia albopicta</name>
    <dbReference type="NCBI Taxonomy" id="7160"/>
    <lineage>
        <taxon>Eukaryota</taxon>
        <taxon>Metazoa</taxon>
        <taxon>Ecdysozoa</taxon>
        <taxon>Arthropoda</taxon>
        <taxon>Hexapoda</taxon>
        <taxon>Insecta</taxon>
        <taxon>Pterygota</taxon>
        <taxon>Neoptera</taxon>
        <taxon>Endopterygota</taxon>
        <taxon>Diptera</taxon>
        <taxon>Nematocera</taxon>
        <taxon>Culicoidea</taxon>
        <taxon>Culicidae</taxon>
        <taxon>Culicinae</taxon>
        <taxon>Aedini</taxon>
        <taxon>Aedes</taxon>
        <taxon>Stegomyia</taxon>
    </lineage>
</organism>
<reference evidence="3" key="1">
    <citation type="journal article" date="2015" name="Proc. Natl. Acad. Sci. U.S.A.">
        <title>Genome sequence of the Asian Tiger mosquito, Aedes albopictus, reveals insights into its biology, genetics, and evolution.</title>
        <authorList>
            <person name="Chen X.G."/>
            <person name="Jiang X."/>
            <person name="Gu J."/>
            <person name="Xu M."/>
            <person name="Wu Y."/>
            <person name="Deng Y."/>
            <person name="Zhang C."/>
            <person name="Bonizzoni M."/>
            <person name="Dermauw W."/>
            <person name="Vontas J."/>
            <person name="Armbruster P."/>
            <person name="Huang X."/>
            <person name="Yang Y."/>
            <person name="Zhang H."/>
            <person name="He W."/>
            <person name="Peng H."/>
            <person name="Liu Y."/>
            <person name="Wu K."/>
            <person name="Chen J."/>
            <person name="Lirakis M."/>
            <person name="Topalis P."/>
            <person name="Van Leeuwen T."/>
            <person name="Hall A.B."/>
            <person name="Jiang X."/>
            <person name="Thorpe C."/>
            <person name="Mueller R.L."/>
            <person name="Sun C."/>
            <person name="Waterhouse R.M."/>
            <person name="Yan G."/>
            <person name="Tu Z.J."/>
            <person name="Fang X."/>
            <person name="James A.A."/>
        </authorList>
    </citation>
    <scope>NUCLEOTIDE SEQUENCE [LARGE SCALE GENOMIC DNA]</scope>
    <source>
        <strain evidence="3">Foshan</strain>
    </source>
</reference>
<dbReference type="GeneID" id="109423590"/>
<name>A0ABM1Y9B4_AEDAL</name>
<evidence type="ECO:0000313" key="2">
    <source>
        <dbReference type="EnsemblMetazoa" id="AALFPA23_006971.P9221"/>
    </source>
</evidence>
<dbReference type="Pfam" id="PF12937">
    <property type="entry name" value="F-box-like"/>
    <property type="match status" value="1"/>
</dbReference>
<dbReference type="PROSITE" id="PS50181">
    <property type="entry name" value="FBOX"/>
    <property type="match status" value="1"/>
</dbReference>
<sequence length="516" mass="60348">MSEKETKMCSKTAIQDLPDEMLEQILLFLNLDDRRSALQVCHRWSTLKPFDWSTVQLVVDFARNTGQEANYHRTLLASSRQYRHLVFYFGYDSEKYDLLVDILRHFCRKVETLKLIPNNFVPVKLALFADIAALCSNLRHLHIDACNFDYSRGELEFHPMDKLEELYLENNLLSLIPSMKDITPNITRLHMQISYYSEEARLFLRYFSSQLVELEIWFLSEDYFLTVCEMQFPRLEKLNFYCVDLEILPGASEAEVELIDLFFHQLPLLKEVTLRCNLDDRVIQNLCRSCVNIQFLCLSLDYFLQDSFRAICELKNLQHLRIEEAAVNVPSDSYIPTKSLQKLSLYSTRIIHQDKFNTFVQCAFPSLAVMEMLHLTSRTNEGRFFELHGTICSKIPSLQRLVLSEPAANIILGPFLEFCATHAPEELRFKCWNILDVFPEEELPESQRIQVRKLILDAPLISPSVLQKLIRSMPGLRWLELAMADYCSPEVIRSLKEQFPRCYVVARRKVLIEEPL</sequence>
<evidence type="ECO:0000259" key="1">
    <source>
        <dbReference type="PROSITE" id="PS50181"/>
    </source>
</evidence>
<proteinExistence type="predicted"/>
<dbReference type="SUPFAM" id="SSF52047">
    <property type="entry name" value="RNI-like"/>
    <property type="match status" value="1"/>
</dbReference>
<keyword evidence="3" id="KW-1185">Reference proteome</keyword>
<dbReference type="Gene3D" id="1.20.1280.50">
    <property type="match status" value="1"/>
</dbReference>
<dbReference type="Gene3D" id="3.80.10.10">
    <property type="entry name" value="Ribonuclease Inhibitor"/>
    <property type="match status" value="1"/>
</dbReference>
<dbReference type="RefSeq" id="XP_019554117.2">
    <property type="nucleotide sequence ID" value="XM_019698572.3"/>
</dbReference>